<reference evidence="1 2" key="1">
    <citation type="submission" date="2023-11" db="EMBL/GenBank/DDBJ databases">
        <title>Halocaridina rubra genome assembly.</title>
        <authorList>
            <person name="Smith C."/>
        </authorList>
    </citation>
    <scope>NUCLEOTIDE SEQUENCE [LARGE SCALE GENOMIC DNA]</scope>
    <source>
        <strain evidence="1">EP-1</strain>
        <tissue evidence="1">Whole</tissue>
    </source>
</reference>
<dbReference type="Pfam" id="PF17653">
    <property type="entry name" value="DUF5522"/>
    <property type="match status" value="1"/>
</dbReference>
<evidence type="ECO:0000313" key="2">
    <source>
        <dbReference type="Proteomes" id="UP001381693"/>
    </source>
</evidence>
<comment type="caution">
    <text evidence="1">The sequence shown here is derived from an EMBL/GenBank/DDBJ whole genome shotgun (WGS) entry which is preliminary data.</text>
</comment>
<sequence>MALISYTLSTLLKRTLGRHRYLCAFNRCASNDTESEEELQRARAQRKTEFENEEEKWDALVDMTLLSADDVKIYEAHKLAVQRGHFTYDDPFQRDRIVKTRLRHFLRGTCCGNACRHCIYDHLNVADSEKSQRIYNSAFWVPRETRPDLVKKLMAAESVARFSDDKEFYELFRTENNNSDNEESDPLVFRH</sequence>
<dbReference type="PANTHER" id="PTHR21037">
    <property type="entry name" value="39S RIBOSOMAL PROTEIN L14, MITOCHONDRIAL"/>
    <property type="match status" value="1"/>
</dbReference>
<accession>A0AAN8ZUN6</accession>
<organism evidence="1 2">
    <name type="scientific">Halocaridina rubra</name>
    <name type="common">Hawaiian red shrimp</name>
    <dbReference type="NCBI Taxonomy" id="373956"/>
    <lineage>
        <taxon>Eukaryota</taxon>
        <taxon>Metazoa</taxon>
        <taxon>Ecdysozoa</taxon>
        <taxon>Arthropoda</taxon>
        <taxon>Crustacea</taxon>
        <taxon>Multicrustacea</taxon>
        <taxon>Malacostraca</taxon>
        <taxon>Eumalacostraca</taxon>
        <taxon>Eucarida</taxon>
        <taxon>Decapoda</taxon>
        <taxon>Pleocyemata</taxon>
        <taxon>Caridea</taxon>
        <taxon>Atyoidea</taxon>
        <taxon>Atyidae</taxon>
        <taxon>Halocaridina</taxon>
    </lineage>
</organism>
<dbReference type="PANTHER" id="PTHR21037:SF2">
    <property type="entry name" value="SIMILAR TO NOVEL PROTEIN"/>
    <property type="match status" value="1"/>
</dbReference>
<dbReference type="EMBL" id="JAXCGZ010021361">
    <property type="protein sequence ID" value="KAK7053119.1"/>
    <property type="molecule type" value="Genomic_DNA"/>
</dbReference>
<keyword evidence="2" id="KW-1185">Reference proteome</keyword>
<dbReference type="Proteomes" id="UP001381693">
    <property type="component" value="Unassembled WGS sequence"/>
</dbReference>
<dbReference type="AlphaFoldDB" id="A0AAN8ZUN6"/>
<evidence type="ECO:0000313" key="1">
    <source>
        <dbReference type="EMBL" id="KAK7053119.1"/>
    </source>
</evidence>
<gene>
    <name evidence="1" type="ORF">SK128_015295</name>
</gene>
<name>A0AAN8ZUN6_HALRR</name>
<dbReference type="InterPro" id="IPR040807">
    <property type="entry name" value="DUF5522"/>
</dbReference>
<protein>
    <submittedName>
        <fullName evidence="1">Uncharacterized protein</fullName>
    </submittedName>
</protein>
<proteinExistence type="predicted"/>